<reference evidence="1" key="1">
    <citation type="submission" date="2021-05" db="EMBL/GenBank/DDBJ databases">
        <authorList>
            <person name="Scholz U."/>
            <person name="Mascher M."/>
            <person name="Fiebig A."/>
        </authorList>
    </citation>
    <scope>NUCLEOTIDE SEQUENCE [LARGE SCALE GENOMIC DNA]</scope>
</reference>
<sequence length="285" mass="31672">MVAIQQPKDLDTAYTLALIYEELGDGTNSGSSIPSATGSASRRHAMSHVPSPPPARWVSRSVEEKRQAEGNRPSNDEKWTSLKAYRRSKGLCFICGEKWGKDHQCKPSIQLNIVQEMLECFQNSESDTDSVYEDTQQQLMMLSAAAVKPDQQSPKTMLLLLEIQGHEMKFLADSGSSSCFIDQKKTELLTGQQCLKKPTKMQVAGGSILGCTTNFPQLTWSAQGHEFVDTFRVLPLNSYDGILGLDWLAKYSPMITHWAQKWIAIPQDGQLVILHGDGDSLLHMP</sequence>
<evidence type="ECO:0000313" key="1">
    <source>
        <dbReference type="EnsemblPlants" id="AVESA.00010b.r2.5CG0914460.1.CDS.1"/>
    </source>
</evidence>
<evidence type="ECO:0000313" key="2">
    <source>
        <dbReference type="Proteomes" id="UP001732700"/>
    </source>
</evidence>
<protein>
    <submittedName>
        <fullName evidence="1">Uncharacterized protein</fullName>
    </submittedName>
</protein>
<reference evidence="1" key="2">
    <citation type="submission" date="2025-09" db="UniProtKB">
        <authorList>
            <consortium name="EnsemblPlants"/>
        </authorList>
    </citation>
    <scope>IDENTIFICATION</scope>
</reference>
<dbReference type="Proteomes" id="UP001732700">
    <property type="component" value="Chromosome 5C"/>
</dbReference>
<proteinExistence type="predicted"/>
<keyword evidence="2" id="KW-1185">Reference proteome</keyword>
<organism evidence="1 2">
    <name type="scientific">Avena sativa</name>
    <name type="common">Oat</name>
    <dbReference type="NCBI Taxonomy" id="4498"/>
    <lineage>
        <taxon>Eukaryota</taxon>
        <taxon>Viridiplantae</taxon>
        <taxon>Streptophyta</taxon>
        <taxon>Embryophyta</taxon>
        <taxon>Tracheophyta</taxon>
        <taxon>Spermatophyta</taxon>
        <taxon>Magnoliopsida</taxon>
        <taxon>Liliopsida</taxon>
        <taxon>Poales</taxon>
        <taxon>Poaceae</taxon>
        <taxon>BOP clade</taxon>
        <taxon>Pooideae</taxon>
        <taxon>Poodae</taxon>
        <taxon>Poeae</taxon>
        <taxon>Poeae Chloroplast Group 1 (Aveneae type)</taxon>
        <taxon>Aveninae</taxon>
        <taxon>Avena</taxon>
    </lineage>
</organism>
<name>A0ACD5Y643_AVESA</name>
<accession>A0ACD5Y643</accession>
<dbReference type="EnsemblPlants" id="AVESA.00010b.r2.5CG0914460.1">
    <property type="protein sequence ID" value="AVESA.00010b.r2.5CG0914460.1.CDS.1"/>
    <property type="gene ID" value="AVESA.00010b.r2.5CG0914460"/>
</dbReference>